<dbReference type="PANTHER" id="PTHR15036">
    <property type="entry name" value="PIKACHURIN-LIKE PROTEIN"/>
    <property type="match status" value="1"/>
</dbReference>
<dbReference type="CDD" id="cd00110">
    <property type="entry name" value="LamG"/>
    <property type="match status" value="1"/>
</dbReference>
<dbReference type="SUPFAM" id="SSF49899">
    <property type="entry name" value="Concanavalin A-like lectins/glucanases"/>
    <property type="match status" value="1"/>
</dbReference>
<sequence>AFQGNANTESVVRHDLQHALVARYLRFVPLQWSSEGCIGLRIDVYGCAYWADLINFDGQGVISYRFKMKKMKILKDVISLKFKTSESEGVILHGEGQQGDYITLELKKARLVLLINL</sequence>
<keyword evidence="3" id="KW-0732">Signal</keyword>
<comment type="caution">
    <text evidence="7">The sequence shown here is derived from an EMBL/GenBank/DDBJ whole genome shotgun (WGS) entry which is preliminary data.</text>
</comment>
<dbReference type="PROSITE" id="PS50022">
    <property type="entry name" value="FA58C_3"/>
    <property type="match status" value="1"/>
</dbReference>
<feature type="non-terminal residue" evidence="7">
    <location>
        <position position="117"/>
    </location>
</feature>
<organism evidence="7 8">
    <name type="scientific">Scleropages formosus</name>
    <name type="common">Asian bonytongue</name>
    <name type="synonym">Osteoglossum formosum</name>
    <dbReference type="NCBI Taxonomy" id="113540"/>
    <lineage>
        <taxon>Eukaryota</taxon>
        <taxon>Metazoa</taxon>
        <taxon>Chordata</taxon>
        <taxon>Craniata</taxon>
        <taxon>Vertebrata</taxon>
        <taxon>Euteleostomi</taxon>
        <taxon>Actinopterygii</taxon>
        <taxon>Neopterygii</taxon>
        <taxon>Teleostei</taxon>
        <taxon>Osteoglossocephala</taxon>
        <taxon>Osteoglossomorpha</taxon>
        <taxon>Osteoglossiformes</taxon>
        <taxon>Osteoglossidae</taxon>
        <taxon>Scleropages</taxon>
    </lineage>
</organism>
<feature type="domain" description="F5/8 type C" evidence="6">
    <location>
        <begin position="1"/>
        <end position="47"/>
    </location>
</feature>
<dbReference type="Pfam" id="PF02210">
    <property type="entry name" value="Laminin_G_2"/>
    <property type="match status" value="1"/>
</dbReference>
<evidence type="ECO:0000256" key="2">
    <source>
        <dbReference type="ARBA" id="ARBA00022692"/>
    </source>
</evidence>
<accession>A0A0P7TZI4</accession>
<dbReference type="InterPro" id="IPR001791">
    <property type="entry name" value="Laminin_G"/>
</dbReference>
<keyword evidence="4" id="KW-1133">Transmembrane helix</keyword>
<dbReference type="PANTHER" id="PTHR15036:SF33">
    <property type="entry name" value="CONTACTIN-ASSOCIATED PROTEIN-LIKE 2"/>
    <property type="match status" value="1"/>
</dbReference>
<evidence type="ECO:0000256" key="3">
    <source>
        <dbReference type="ARBA" id="ARBA00022729"/>
    </source>
</evidence>
<evidence type="ECO:0000259" key="6">
    <source>
        <dbReference type="PROSITE" id="PS50022"/>
    </source>
</evidence>
<dbReference type="Proteomes" id="UP000034805">
    <property type="component" value="Unassembled WGS sequence"/>
</dbReference>
<dbReference type="InterPro" id="IPR050372">
    <property type="entry name" value="Neurexin-related_CASP"/>
</dbReference>
<protein>
    <recommendedName>
        <fullName evidence="6">F5/8 type C domain-containing protein</fullName>
    </recommendedName>
</protein>
<dbReference type="GO" id="GO:0016020">
    <property type="term" value="C:membrane"/>
    <property type="evidence" value="ECO:0007669"/>
    <property type="project" value="UniProtKB-SubCell"/>
</dbReference>
<evidence type="ECO:0000313" key="8">
    <source>
        <dbReference type="Proteomes" id="UP000034805"/>
    </source>
</evidence>
<comment type="subcellular location">
    <subcellularLocation>
        <location evidence="1">Membrane</location>
        <topology evidence="1">Single-pass type I membrane protein</topology>
    </subcellularLocation>
</comment>
<evidence type="ECO:0000256" key="4">
    <source>
        <dbReference type="ARBA" id="ARBA00022989"/>
    </source>
</evidence>
<evidence type="ECO:0000256" key="1">
    <source>
        <dbReference type="ARBA" id="ARBA00004479"/>
    </source>
</evidence>
<dbReference type="InterPro" id="IPR013320">
    <property type="entry name" value="ConA-like_dom_sf"/>
</dbReference>
<dbReference type="AlphaFoldDB" id="A0A0P7TZI4"/>
<dbReference type="InterPro" id="IPR000421">
    <property type="entry name" value="FA58C"/>
</dbReference>
<feature type="non-terminal residue" evidence="7">
    <location>
        <position position="1"/>
    </location>
</feature>
<name>A0A0P7TZI4_SCLFO</name>
<dbReference type="Gene3D" id="2.60.120.260">
    <property type="entry name" value="Galactose-binding domain-like"/>
    <property type="match status" value="1"/>
</dbReference>
<keyword evidence="2" id="KW-0812">Transmembrane</keyword>
<dbReference type="Gene3D" id="2.60.120.200">
    <property type="match status" value="1"/>
</dbReference>
<keyword evidence="5" id="KW-0472">Membrane</keyword>
<evidence type="ECO:0000313" key="7">
    <source>
        <dbReference type="EMBL" id="KPP63286.1"/>
    </source>
</evidence>
<proteinExistence type="predicted"/>
<gene>
    <name evidence="7" type="ORF">Z043_118470</name>
</gene>
<evidence type="ECO:0000256" key="5">
    <source>
        <dbReference type="ARBA" id="ARBA00023136"/>
    </source>
</evidence>
<dbReference type="EMBL" id="JARO02008015">
    <property type="protein sequence ID" value="KPP63286.1"/>
    <property type="molecule type" value="Genomic_DNA"/>
</dbReference>
<reference evidence="7 8" key="1">
    <citation type="submission" date="2015-08" db="EMBL/GenBank/DDBJ databases">
        <title>The genome of the Asian arowana (Scleropages formosus).</title>
        <authorList>
            <person name="Tan M.H."/>
            <person name="Gan H.M."/>
            <person name="Croft L.J."/>
            <person name="Austin C.M."/>
        </authorList>
    </citation>
    <scope>NUCLEOTIDE SEQUENCE [LARGE SCALE GENOMIC DNA]</scope>
    <source>
        <strain evidence="7">Aro1</strain>
    </source>
</reference>